<keyword evidence="5 6" id="KW-0326">Glycosidase</keyword>
<name>A0A5C1YDM0_9MICO</name>
<dbReference type="GO" id="GO:0008061">
    <property type="term" value="F:chitin binding"/>
    <property type="evidence" value="ECO:0007669"/>
    <property type="project" value="InterPro"/>
</dbReference>
<evidence type="ECO:0000256" key="1">
    <source>
        <dbReference type="ARBA" id="ARBA00000822"/>
    </source>
</evidence>
<dbReference type="PANTHER" id="PTHR11177">
    <property type="entry name" value="CHITINASE"/>
    <property type="match status" value="1"/>
</dbReference>
<feature type="chain" id="PRO_5022984366" description="chitinase" evidence="7">
    <location>
        <begin position="19"/>
        <end position="660"/>
    </location>
</feature>
<evidence type="ECO:0000256" key="7">
    <source>
        <dbReference type="SAM" id="SignalP"/>
    </source>
</evidence>
<evidence type="ECO:0000313" key="9">
    <source>
        <dbReference type="EMBL" id="QEO14203.1"/>
    </source>
</evidence>
<dbReference type="GO" id="GO:0006032">
    <property type="term" value="P:chitin catabolic process"/>
    <property type="evidence" value="ECO:0007669"/>
    <property type="project" value="UniProtKB-KW"/>
</dbReference>
<dbReference type="InterPro" id="IPR050314">
    <property type="entry name" value="Glycosyl_Hydrlase_18"/>
</dbReference>
<dbReference type="OrthoDB" id="99456at2"/>
<dbReference type="Proteomes" id="UP000324678">
    <property type="component" value="Chromosome"/>
</dbReference>
<keyword evidence="4" id="KW-0146">Chitin degradation</keyword>
<dbReference type="PROSITE" id="PS51910">
    <property type="entry name" value="GH18_2"/>
    <property type="match status" value="1"/>
</dbReference>
<dbReference type="InterPro" id="IPR017853">
    <property type="entry name" value="GH"/>
</dbReference>
<evidence type="ECO:0000259" key="8">
    <source>
        <dbReference type="PROSITE" id="PS51910"/>
    </source>
</evidence>
<reference evidence="9 10" key="1">
    <citation type="submission" date="2019-09" db="EMBL/GenBank/DDBJ databases">
        <title>Genome sequencing of strain KACC 19306.</title>
        <authorList>
            <person name="Heo J."/>
            <person name="Kim S.-J."/>
            <person name="Kim J.-S."/>
            <person name="Hong S.-B."/>
            <person name="Kwon S.-W."/>
        </authorList>
    </citation>
    <scope>NUCLEOTIDE SEQUENCE [LARGE SCALE GENOMIC DNA]</scope>
    <source>
        <strain evidence="9 10">KACC 19306</strain>
    </source>
</reference>
<protein>
    <recommendedName>
        <fullName evidence="2">chitinase</fullName>
        <ecNumber evidence="2">3.2.1.14</ecNumber>
    </recommendedName>
</protein>
<dbReference type="PANTHER" id="PTHR11177:SF317">
    <property type="entry name" value="CHITINASE 12-RELATED"/>
    <property type="match status" value="1"/>
</dbReference>
<comment type="catalytic activity">
    <reaction evidence="1">
        <text>Random endo-hydrolysis of N-acetyl-beta-D-glucosaminide (1-&gt;4)-beta-linkages in chitin and chitodextrins.</text>
        <dbReference type="EC" id="3.2.1.14"/>
    </reaction>
</comment>
<dbReference type="EC" id="3.2.1.14" evidence="2"/>
<keyword evidence="4" id="KW-0119">Carbohydrate metabolism</keyword>
<dbReference type="EMBL" id="CP043505">
    <property type="protein sequence ID" value="QEO14203.1"/>
    <property type="molecule type" value="Genomic_DNA"/>
</dbReference>
<dbReference type="SMART" id="SM00636">
    <property type="entry name" value="Glyco_18"/>
    <property type="match status" value="1"/>
</dbReference>
<keyword evidence="3 6" id="KW-0378">Hydrolase</keyword>
<dbReference type="Gene3D" id="3.10.50.10">
    <property type="match status" value="1"/>
</dbReference>
<dbReference type="InterPro" id="IPR001223">
    <property type="entry name" value="Glyco_hydro18_cat"/>
</dbReference>
<evidence type="ECO:0000256" key="6">
    <source>
        <dbReference type="RuleBase" id="RU000489"/>
    </source>
</evidence>
<dbReference type="AlphaFoldDB" id="A0A5C1YDM0"/>
<evidence type="ECO:0000256" key="2">
    <source>
        <dbReference type="ARBA" id="ARBA00012729"/>
    </source>
</evidence>
<accession>A0A5C1YDM0</accession>
<dbReference type="GO" id="GO:0008843">
    <property type="term" value="F:endochitinase activity"/>
    <property type="evidence" value="ECO:0007669"/>
    <property type="project" value="UniProtKB-EC"/>
</dbReference>
<feature type="signal peptide" evidence="7">
    <location>
        <begin position="1"/>
        <end position="18"/>
    </location>
</feature>
<feature type="domain" description="GH18" evidence="8">
    <location>
        <begin position="24"/>
        <end position="392"/>
    </location>
</feature>
<dbReference type="Pfam" id="PF00704">
    <property type="entry name" value="Glyco_hydro_18"/>
    <property type="match status" value="1"/>
</dbReference>
<dbReference type="Gene3D" id="3.20.20.80">
    <property type="entry name" value="Glycosidases"/>
    <property type="match status" value="1"/>
</dbReference>
<evidence type="ECO:0000256" key="5">
    <source>
        <dbReference type="ARBA" id="ARBA00023295"/>
    </source>
</evidence>
<dbReference type="PROSITE" id="PS01095">
    <property type="entry name" value="GH18_1"/>
    <property type="match status" value="1"/>
</dbReference>
<keyword evidence="7" id="KW-0732">Signal</keyword>
<dbReference type="RefSeq" id="WP_149160224.1">
    <property type="nucleotide sequence ID" value="NZ_CP043505.1"/>
</dbReference>
<dbReference type="InterPro" id="IPR011583">
    <property type="entry name" value="Chitinase_II/V-like_cat"/>
</dbReference>
<dbReference type="KEGG" id="ail:FLP10_07065"/>
<keyword evidence="4" id="KW-0624">Polysaccharide degradation</keyword>
<proteinExistence type="predicted"/>
<dbReference type="InterPro" id="IPR029070">
    <property type="entry name" value="Chitinase_insertion_sf"/>
</dbReference>
<evidence type="ECO:0000256" key="4">
    <source>
        <dbReference type="ARBA" id="ARBA00023024"/>
    </source>
</evidence>
<dbReference type="InterPro" id="IPR001579">
    <property type="entry name" value="Glyco_hydro_18_chit_AS"/>
</dbReference>
<organism evidence="9 10">
    <name type="scientific">Agromyces intestinalis</name>
    <dbReference type="NCBI Taxonomy" id="2592652"/>
    <lineage>
        <taxon>Bacteria</taxon>
        <taxon>Bacillati</taxon>
        <taxon>Actinomycetota</taxon>
        <taxon>Actinomycetes</taxon>
        <taxon>Micrococcales</taxon>
        <taxon>Microbacteriaceae</taxon>
        <taxon>Agromyces</taxon>
    </lineage>
</organism>
<evidence type="ECO:0000313" key="10">
    <source>
        <dbReference type="Proteomes" id="UP000324678"/>
    </source>
</evidence>
<sequence>MAAGAVTASLLTAPAAFADSGAGEEVPAPTTPIIGGYLLQTVPNFAPIEMDLVTHFYWAFSTIRDGKCTTASQAGIDAVKAERAKRPDLKIIRSIGGWGAGGFSDAAATPASREAFVKSCMDAFIANGAVDGFDIDWEFPVSGGLNNIGYRAEDRENVNLLVDEFRRQLNAYADANGRDRRDFLLAAALPAGRWQDSGNNVTGAPYDVLKSFDLEYLGRTLDTINIMTYDMGTGYSPVSMFNQPLYNHPLDNTGDPYNSIDAAVKLYLSEGVPAEKITLGAEFTLQRGFLVTSTENNGLFQTWTATGCGSATMANALNPAASALINWDADVYSPYIWDPAAKRLCSFENAQSLEIRAEYAKRMGLNGFFSWELRGDAQNSQLRAVARGFLGDDAVNAAPAPTVTGASVAAVAGQEFTAEVARVTGSSAANLTAVINWGDNTTGVATVKSIGGGVFSIEGTHTYGATGSYPLTVAVVDPDPINSRMVNASVSVGTVLPEQQTITVDVNGGQLSLDVTDTSPIDLGAITLNGEDQTVDGALHAVSVFDGRGTNQGWTLTGQVTDFRGSLQGSIAADNLGWTPSSSVVDRASLGLVHTNLTQPVVVTGPEQKPGTGLGTPRTLCNGGVGASSGGFTCGGGLKLGVPYDTPAGTYTGVLTLTLI</sequence>
<keyword evidence="10" id="KW-1185">Reference proteome</keyword>
<gene>
    <name evidence="9" type="ORF">FLP10_07065</name>
</gene>
<dbReference type="GO" id="GO:0005975">
    <property type="term" value="P:carbohydrate metabolic process"/>
    <property type="evidence" value="ECO:0007669"/>
    <property type="project" value="InterPro"/>
</dbReference>
<dbReference type="SUPFAM" id="SSF51445">
    <property type="entry name" value="(Trans)glycosidases"/>
    <property type="match status" value="1"/>
</dbReference>
<evidence type="ECO:0000256" key="3">
    <source>
        <dbReference type="ARBA" id="ARBA00022801"/>
    </source>
</evidence>